<dbReference type="CDD" id="cd02247">
    <property type="entry name" value="cupin_pirin_C"/>
    <property type="match status" value="1"/>
</dbReference>
<keyword evidence="2" id="KW-0479">Metal-binding</keyword>
<proteinExistence type="inferred from homology"/>
<keyword evidence="2" id="KW-0408">Iron</keyword>
<dbReference type="GO" id="GO:0046872">
    <property type="term" value="F:metal ion binding"/>
    <property type="evidence" value="ECO:0007669"/>
    <property type="project" value="UniProtKB-KW"/>
</dbReference>
<name>A0A1W1ZIR8_9SPHI</name>
<organism evidence="6 7">
    <name type="scientific">Pedobacter africanus</name>
    <dbReference type="NCBI Taxonomy" id="151894"/>
    <lineage>
        <taxon>Bacteria</taxon>
        <taxon>Pseudomonadati</taxon>
        <taxon>Bacteroidota</taxon>
        <taxon>Sphingobacteriia</taxon>
        <taxon>Sphingobacteriales</taxon>
        <taxon>Sphingobacteriaceae</taxon>
        <taxon>Pedobacter</taxon>
    </lineage>
</organism>
<dbReference type="AlphaFoldDB" id="A0A1W1ZIR8"/>
<dbReference type="CDD" id="cd02909">
    <property type="entry name" value="cupin_pirin_N"/>
    <property type="match status" value="1"/>
</dbReference>
<evidence type="ECO:0000256" key="2">
    <source>
        <dbReference type="PIRSR" id="PIRSR006232-1"/>
    </source>
</evidence>
<evidence type="ECO:0000256" key="1">
    <source>
        <dbReference type="ARBA" id="ARBA00008416"/>
    </source>
</evidence>
<comment type="similarity">
    <text evidence="1 3">Belongs to the pirin family.</text>
</comment>
<dbReference type="InterPro" id="IPR012093">
    <property type="entry name" value="Pirin"/>
</dbReference>
<evidence type="ECO:0000313" key="7">
    <source>
        <dbReference type="Proteomes" id="UP000192756"/>
    </source>
</evidence>
<keyword evidence="7" id="KW-1185">Reference proteome</keyword>
<feature type="binding site" evidence="2">
    <location>
        <position position="64"/>
    </location>
    <ligand>
        <name>Fe cation</name>
        <dbReference type="ChEBI" id="CHEBI:24875"/>
    </ligand>
</feature>
<sequence>MKKLIEKIVANPGRPHMVGDGFRVFNYIPGAGIPQERISPFLMLDFNPEYDFGPSAHLRGVGVHPHKGFETVTIAYKGSVAHHDSTGSSGIINAGDVQWMTAGNGILHKEYHEEAFSKKGGPFEMVQLWVNLPKKDKSTTPHYQELAAAGMGKVELPDNGGVVNVIAGNFNGVAGPAETYSVVNLFDIKLNAGASLSTNIPSGHNTALLVVNGSIAVNGEIATEHSFVLFENQGEEVSIKANQQSVVLLLSGEPLNEPIASYGPFVMNTEAEIKQAILDFNMGKFGVLED</sequence>
<dbReference type="Gene3D" id="2.60.120.10">
    <property type="entry name" value="Jelly Rolls"/>
    <property type="match status" value="2"/>
</dbReference>
<dbReference type="InterPro" id="IPR011051">
    <property type="entry name" value="RmlC_Cupin_sf"/>
</dbReference>
<evidence type="ECO:0000256" key="3">
    <source>
        <dbReference type="RuleBase" id="RU003457"/>
    </source>
</evidence>
<dbReference type="STRING" id="151894.SAMN04488524_0766"/>
<dbReference type="RefSeq" id="WP_084237072.1">
    <property type="nucleotide sequence ID" value="NZ_FWXT01000001.1"/>
</dbReference>
<feature type="binding site" evidence="2">
    <location>
        <position position="108"/>
    </location>
    <ligand>
        <name>Fe cation</name>
        <dbReference type="ChEBI" id="CHEBI:24875"/>
    </ligand>
</feature>
<reference evidence="7" key="1">
    <citation type="submission" date="2017-04" db="EMBL/GenBank/DDBJ databases">
        <authorList>
            <person name="Varghese N."/>
            <person name="Submissions S."/>
        </authorList>
    </citation>
    <scope>NUCLEOTIDE SEQUENCE [LARGE SCALE GENOMIC DNA]</scope>
    <source>
        <strain evidence="7">DSM 12126</strain>
    </source>
</reference>
<comment type="cofactor">
    <cofactor evidence="2">
        <name>Fe cation</name>
        <dbReference type="ChEBI" id="CHEBI:24875"/>
    </cofactor>
    <text evidence="2">Binds 1 Fe cation per subunit.</text>
</comment>
<dbReference type="SUPFAM" id="SSF51182">
    <property type="entry name" value="RmlC-like cupins"/>
    <property type="match status" value="1"/>
</dbReference>
<accession>A0A1W1ZIR8</accession>
<dbReference type="OrthoDB" id="321327at2"/>
<dbReference type="PIRSF" id="PIRSF006232">
    <property type="entry name" value="Pirin"/>
    <property type="match status" value="1"/>
</dbReference>
<evidence type="ECO:0000259" key="4">
    <source>
        <dbReference type="Pfam" id="PF02678"/>
    </source>
</evidence>
<evidence type="ECO:0008006" key="8">
    <source>
        <dbReference type="Google" id="ProtNLM"/>
    </source>
</evidence>
<feature type="binding site" evidence="2">
    <location>
        <position position="110"/>
    </location>
    <ligand>
        <name>Fe cation</name>
        <dbReference type="ChEBI" id="CHEBI:24875"/>
    </ligand>
</feature>
<feature type="domain" description="Pirin C-terminal" evidence="5">
    <location>
        <begin position="186"/>
        <end position="286"/>
    </location>
</feature>
<dbReference type="InterPro" id="IPR003829">
    <property type="entry name" value="Pirin_N_dom"/>
</dbReference>
<dbReference type="PANTHER" id="PTHR43594">
    <property type="entry name" value="QUERCETIN 2,3-DIOXYGENASE"/>
    <property type="match status" value="1"/>
</dbReference>
<dbReference type="Pfam" id="PF02678">
    <property type="entry name" value="Pirin"/>
    <property type="match status" value="1"/>
</dbReference>
<evidence type="ECO:0000259" key="5">
    <source>
        <dbReference type="Pfam" id="PF05726"/>
    </source>
</evidence>
<evidence type="ECO:0000313" key="6">
    <source>
        <dbReference type="EMBL" id="SMC48430.1"/>
    </source>
</evidence>
<dbReference type="Pfam" id="PF05726">
    <property type="entry name" value="Pirin_C"/>
    <property type="match status" value="1"/>
</dbReference>
<dbReference type="InterPro" id="IPR008778">
    <property type="entry name" value="Pirin_C_dom"/>
</dbReference>
<dbReference type="Proteomes" id="UP000192756">
    <property type="component" value="Unassembled WGS sequence"/>
</dbReference>
<feature type="binding site" evidence="2">
    <location>
        <position position="66"/>
    </location>
    <ligand>
        <name>Fe cation</name>
        <dbReference type="ChEBI" id="CHEBI:24875"/>
    </ligand>
</feature>
<gene>
    <name evidence="6" type="ORF">SAMN04488524_0766</name>
</gene>
<dbReference type="InterPro" id="IPR014710">
    <property type="entry name" value="RmlC-like_jellyroll"/>
</dbReference>
<dbReference type="InterPro" id="IPR053186">
    <property type="entry name" value="QDO-related"/>
</dbReference>
<protein>
    <recommendedName>
        <fullName evidence="8">Pirin</fullName>
    </recommendedName>
</protein>
<dbReference type="PANTHER" id="PTHR43594:SF1">
    <property type="entry name" value="QUERCETIN 2,3-DIOXYGENASE PA2418-RELATED"/>
    <property type="match status" value="1"/>
</dbReference>
<dbReference type="EMBL" id="FWXT01000001">
    <property type="protein sequence ID" value="SMC48430.1"/>
    <property type="molecule type" value="Genomic_DNA"/>
</dbReference>
<feature type="domain" description="Pirin N-terminal" evidence="4">
    <location>
        <begin position="35"/>
        <end position="130"/>
    </location>
</feature>